<sequence length="494" mass="52831">MPSKSSPSTMTPPAFTNITNNPGPPPRARPNPNDAALVQATVQRLNAQVVASTTAVKAKKGKGGHGDASASNGHTLHESGRRLVFSLSPFIQYFTVIDSYVRHELNPAEPDEDADEQKARAYEKEVVKEIERFVPGFGIDMINTGGFIPERKAVCQQLQSGTRGARSDDSDSLNKGLVAMLNRFYGTRPLPGVEHDPSAAIPTTSDLLSLSQKRNRGLSHRLTARLICPVKYPDTEETIDLLLQRKIDIDHTLFFRGMFAPGTLWDPNDPDVGLLDHPVMYSITKHICNGPSTVDKDPGAVGRRTGKSGLAGMTSLGPSGIAYLVTQYRFILASHTWTEKDGNFDYRIFYTNVKEALADTASAAIIAKFNYHVFGAGHSLGKRVAPAPADSNTGPSDFDLLKAARAAKRARVEPDEDAPSEPDYGQQMDNGQMGGGQMVGTTALSEQNFPGINFGATSGAYADFGAGNGYGFDTAYGGGAGYGGGAAFGHGGRY</sequence>
<reference evidence="2" key="1">
    <citation type="submission" date="2020-05" db="EMBL/GenBank/DDBJ databases">
        <title>Mycena genomes resolve the evolution of fungal bioluminescence.</title>
        <authorList>
            <person name="Tsai I.J."/>
        </authorList>
    </citation>
    <scope>NUCLEOTIDE SEQUENCE</scope>
    <source>
        <strain evidence="2">110903Hualien_Pintung</strain>
    </source>
</reference>
<evidence type="ECO:0000256" key="1">
    <source>
        <dbReference type="SAM" id="MobiDB-lite"/>
    </source>
</evidence>
<dbReference type="InterPro" id="IPR046521">
    <property type="entry name" value="DUF6698"/>
</dbReference>
<dbReference type="AlphaFoldDB" id="A0A8H6S7X8"/>
<feature type="region of interest" description="Disordered" evidence="1">
    <location>
        <begin position="1"/>
        <end position="33"/>
    </location>
</feature>
<feature type="compositionally biased region" description="Low complexity" evidence="1">
    <location>
        <begin position="1"/>
        <end position="13"/>
    </location>
</feature>
<name>A0A8H6S7X8_MYCCL</name>
<evidence type="ECO:0000313" key="3">
    <source>
        <dbReference type="Proteomes" id="UP000613580"/>
    </source>
</evidence>
<dbReference type="Proteomes" id="UP000613580">
    <property type="component" value="Unassembled WGS sequence"/>
</dbReference>
<dbReference type="EMBL" id="JACAZE010000020">
    <property type="protein sequence ID" value="KAF7293835.1"/>
    <property type="molecule type" value="Genomic_DNA"/>
</dbReference>
<feature type="region of interest" description="Disordered" evidence="1">
    <location>
        <begin position="409"/>
        <end position="439"/>
    </location>
</feature>
<feature type="region of interest" description="Disordered" evidence="1">
    <location>
        <begin position="53"/>
        <end position="75"/>
    </location>
</feature>
<gene>
    <name evidence="2" type="ORF">HMN09_01179400</name>
</gene>
<evidence type="ECO:0000313" key="2">
    <source>
        <dbReference type="EMBL" id="KAF7293835.1"/>
    </source>
</evidence>
<organism evidence="2 3">
    <name type="scientific">Mycena chlorophos</name>
    <name type="common">Agaric fungus</name>
    <name type="synonym">Agaricus chlorophos</name>
    <dbReference type="NCBI Taxonomy" id="658473"/>
    <lineage>
        <taxon>Eukaryota</taxon>
        <taxon>Fungi</taxon>
        <taxon>Dikarya</taxon>
        <taxon>Basidiomycota</taxon>
        <taxon>Agaricomycotina</taxon>
        <taxon>Agaricomycetes</taxon>
        <taxon>Agaricomycetidae</taxon>
        <taxon>Agaricales</taxon>
        <taxon>Marasmiineae</taxon>
        <taxon>Mycenaceae</taxon>
        <taxon>Mycena</taxon>
    </lineage>
</organism>
<protein>
    <submittedName>
        <fullName evidence="2">Uncharacterized protein</fullName>
    </submittedName>
</protein>
<dbReference type="Pfam" id="PF20414">
    <property type="entry name" value="DUF6698"/>
    <property type="match status" value="1"/>
</dbReference>
<accession>A0A8H6S7X8</accession>
<keyword evidence="3" id="KW-1185">Reference proteome</keyword>
<dbReference type="OrthoDB" id="3160134at2759"/>
<proteinExistence type="predicted"/>
<comment type="caution">
    <text evidence="2">The sequence shown here is derived from an EMBL/GenBank/DDBJ whole genome shotgun (WGS) entry which is preliminary data.</text>
</comment>